<feature type="non-terminal residue" evidence="2">
    <location>
        <position position="1"/>
    </location>
</feature>
<reference evidence="2" key="1">
    <citation type="submission" date="2020-02" db="EMBL/GenBank/DDBJ databases">
        <authorList>
            <person name="Meier V. D."/>
        </authorList>
    </citation>
    <scope>NUCLEOTIDE SEQUENCE</scope>
    <source>
        <strain evidence="2">AVDCRST_MAG04</strain>
    </source>
</reference>
<feature type="compositionally biased region" description="Low complexity" evidence="1">
    <location>
        <begin position="33"/>
        <end position="42"/>
    </location>
</feature>
<proteinExistence type="predicted"/>
<organism evidence="2">
    <name type="scientific">uncultured Acetobacteraceae bacterium</name>
    <dbReference type="NCBI Taxonomy" id="169975"/>
    <lineage>
        <taxon>Bacteria</taxon>
        <taxon>Pseudomonadati</taxon>
        <taxon>Pseudomonadota</taxon>
        <taxon>Alphaproteobacteria</taxon>
        <taxon>Acetobacterales</taxon>
        <taxon>Acetobacteraceae</taxon>
        <taxon>environmental samples</taxon>
    </lineage>
</organism>
<accession>A0A6J4I7U9</accession>
<protein>
    <submittedName>
        <fullName evidence="2">DNA protection during starvation protein</fullName>
    </submittedName>
</protein>
<feature type="region of interest" description="Disordered" evidence="1">
    <location>
        <begin position="1"/>
        <end position="59"/>
    </location>
</feature>
<feature type="region of interest" description="Disordered" evidence="1">
    <location>
        <begin position="80"/>
        <end position="172"/>
    </location>
</feature>
<gene>
    <name evidence="2" type="ORF">AVDCRST_MAG04-1782</name>
</gene>
<name>A0A6J4I7U9_9PROT</name>
<feature type="compositionally biased region" description="Basic residues" evidence="1">
    <location>
        <begin position="83"/>
        <end position="93"/>
    </location>
</feature>
<feature type="non-terminal residue" evidence="2">
    <location>
        <position position="172"/>
    </location>
</feature>
<feature type="compositionally biased region" description="Basic and acidic residues" evidence="1">
    <location>
        <begin position="1"/>
        <end position="26"/>
    </location>
</feature>
<dbReference type="AlphaFoldDB" id="A0A6J4I7U9"/>
<evidence type="ECO:0000313" key="2">
    <source>
        <dbReference type="EMBL" id="CAA9244485.1"/>
    </source>
</evidence>
<evidence type="ECO:0000256" key="1">
    <source>
        <dbReference type="SAM" id="MobiDB-lite"/>
    </source>
</evidence>
<sequence length="172" mass="18485">GEGQRKSPEHRGDAQRRRVQRQEGVHQHPPGLPGRLRGPLQRDAAGALERQRAAFRPAPRAVRRVLPGLAGLLRRARGALGPARRHGQWHHAGARQPNAAAALPDGPLRRHGPRGGARGPLRAGGEDLARGHRPDGRGGRRRHRRPADRAVAGHGQDAVDAGGAPPPRHRAL</sequence>
<feature type="compositionally biased region" description="Basic and acidic residues" evidence="1">
    <location>
        <begin position="124"/>
        <end position="138"/>
    </location>
</feature>
<dbReference type="EMBL" id="CADCTL010000123">
    <property type="protein sequence ID" value="CAA9244485.1"/>
    <property type="molecule type" value="Genomic_DNA"/>
</dbReference>